<dbReference type="Proteomes" id="UP000076603">
    <property type="component" value="Unassembled WGS sequence"/>
</dbReference>
<evidence type="ECO:0000313" key="1">
    <source>
        <dbReference type="EMBL" id="KZL88788.1"/>
    </source>
</evidence>
<protein>
    <submittedName>
        <fullName evidence="1">Uncharacterized protein</fullName>
    </submittedName>
</protein>
<comment type="caution">
    <text evidence="1">The sequence shown here is derived from an EMBL/GenBank/DDBJ whole genome shotgun (WGS) entry which is preliminary data.</text>
</comment>
<dbReference type="PATRIC" id="fig|1121326.3.peg.5947"/>
<accession>A0A161WQ84</accession>
<dbReference type="RefSeq" id="WP_066630549.1">
    <property type="nucleotide sequence ID" value="NZ_LWAE01000014.1"/>
</dbReference>
<name>A0A161WQ84_9CLOT</name>
<keyword evidence="2" id="KW-1185">Reference proteome</keyword>
<sequence>MFKYNDIKNDCKIPEGRYQNHILNAFNTINKIIEDIDIMFGFVKNYDPIISTNTSTKNDDPINVKIILLLKIK</sequence>
<evidence type="ECO:0000313" key="2">
    <source>
        <dbReference type="Proteomes" id="UP000076603"/>
    </source>
</evidence>
<reference evidence="1 2" key="1">
    <citation type="submission" date="2016-04" db="EMBL/GenBank/DDBJ databases">
        <title>Genome sequence of Clostridium magnum DSM 2767.</title>
        <authorList>
            <person name="Poehlein A."/>
            <person name="Uhlig R."/>
            <person name="Fischer R."/>
            <person name="Bahl H."/>
            <person name="Daniel R."/>
        </authorList>
    </citation>
    <scope>NUCLEOTIDE SEQUENCE [LARGE SCALE GENOMIC DNA]</scope>
    <source>
        <strain evidence="1 2">DSM 2767</strain>
    </source>
</reference>
<dbReference type="EMBL" id="LWAE01000014">
    <property type="protein sequence ID" value="KZL88788.1"/>
    <property type="molecule type" value="Genomic_DNA"/>
</dbReference>
<dbReference type="AlphaFoldDB" id="A0A161WQ84"/>
<organism evidence="1 2">
    <name type="scientific">Clostridium magnum DSM 2767</name>
    <dbReference type="NCBI Taxonomy" id="1121326"/>
    <lineage>
        <taxon>Bacteria</taxon>
        <taxon>Bacillati</taxon>
        <taxon>Bacillota</taxon>
        <taxon>Clostridia</taxon>
        <taxon>Eubacteriales</taxon>
        <taxon>Clostridiaceae</taxon>
        <taxon>Clostridium</taxon>
    </lineage>
</organism>
<proteinExistence type="predicted"/>
<gene>
    <name evidence="1" type="ORF">CLMAG_58810</name>
</gene>